<dbReference type="PROSITE" id="PS00028">
    <property type="entry name" value="ZINC_FINGER_C2H2_1"/>
    <property type="match status" value="2"/>
</dbReference>
<dbReference type="Gene3D" id="3.30.160.60">
    <property type="entry name" value="Classic Zinc Finger"/>
    <property type="match status" value="1"/>
</dbReference>
<dbReference type="Proteomes" id="UP000024635">
    <property type="component" value="Unassembled WGS sequence"/>
</dbReference>
<reference evidence="4" key="1">
    <citation type="journal article" date="2015" name="Nat. Genet.">
        <title>The genome and transcriptome of the zoonotic hookworm Ancylostoma ceylanicum identify infection-specific gene families.</title>
        <authorList>
            <person name="Schwarz E.M."/>
            <person name="Hu Y."/>
            <person name="Antoshechkin I."/>
            <person name="Miller M.M."/>
            <person name="Sternberg P.W."/>
            <person name="Aroian R.V."/>
        </authorList>
    </citation>
    <scope>NUCLEOTIDE SEQUENCE</scope>
    <source>
        <strain evidence="4">HY135</strain>
    </source>
</reference>
<dbReference type="SMART" id="SM00355">
    <property type="entry name" value="ZnF_C2H2"/>
    <property type="match status" value="3"/>
</dbReference>
<protein>
    <recommendedName>
        <fullName evidence="2">C2H2-type domain-containing protein</fullName>
    </recommendedName>
</protein>
<keyword evidence="1" id="KW-0479">Metal-binding</keyword>
<evidence type="ECO:0000256" key="1">
    <source>
        <dbReference type="PROSITE-ProRule" id="PRU00042"/>
    </source>
</evidence>
<dbReference type="PROSITE" id="PS50157">
    <property type="entry name" value="ZINC_FINGER_C2H2_2"/>
    <property type="match status" value="1"/>
</dbReference>
<evidence type="ECO:0000259" key="2">
    <source>
        <dbReference type="PROSITE" id="PS50157"/>
    </source>
</evidence>
<dbReference type="OrthoDB" id="5845900at2759"/>
<keyword evidence="1" id="KW-0863">Zinc-finger</keyword>
<keyword evidence="4" id="KW-1185">Reference proteome</keyword>
<sequence>MIRHVSQALNSSEEREIPILVSLVMEYPPSTSLGPCVEPVMDPYCMRCQECGEVKSSTRMLFDHLFEHHNYDKARIANLKQQRRTRNTHIKAMRSERHLHVCEICEKVFLSRSGLLHHSETVHELKRAPVVRISCPISSCIARFYTYMELATHADLEHRNETVDRNAFRVYKKRFADIFSLQAWRTEKEQETDSKFLMRSSETKFTYGRRVVMWNCAKGYSRNKDAPYKPCPAFMRVCERHCGTFEVVACFGHLGHPHPSLRAPTSCTVRLQTAGGRIVAVHDVLEVAEVAEEFLPYEECINYEFADDKDEALDGLTAK</sequence>
<keyword evidence="1" id="KW-0862">Zinc</keyword>
<dbReference type="AlphaFoldDB" id="A0A016W5P3"/>
<dbReference type="GO" id="GO:0008270">
    <property type="term" value="F:zinc ion binding"/>
    <property type="evidence" value="ECO:0007669"/>
    <property type="project" value="UniProtKB-KW"/>
</dbReference>
<name>A0A016W5P3_9BILA</name>
<accession>A0A016W5P3</accession>
<dbReference type="EMBL" id="JARK01001337">
    <property type="protein sequence ID" value="EYC34567.1"/>
    <property type="molecule type" value="Genomic_DNA"/>
</dbReference>
<proteinExistence type="predicted"/>
<organism evidence="3 4">
    <name type="scientific">Ancylostoma ceylanicum</name>
    <dbReference type="NCBI Taxonomy" id="53326"/>
    <lineage>
        <taxon>Eukaryota</taxon>
        <taxon>Metazoa</taxon>
        <taxon>Ecdysozoa</taxon>
        <taxon>Nematoda</taxon>
        <taxon>Chromadorea</taxon>
        <taxon>Rhabditida</taxon>
        <taxon>Rhabditina</taxon>
        <taxon>Rhabditomorpha</taxon>
        <taxon>Strongyloidea</taxon>
        <taxon>Ancylostomatidae</taxon>
        <taxon>Ancylostomatinae</taxon>
        <taxon>Ancylostoma</taxon>
    </lineage>
</organism>
<feature type="domain" description="C2H2-type" evidence="2">
    <location>
        <begin position="100"/>
        <end position="128"/>
    </location>
</feature>
<dbReference type="InterPro" id="IPR013087">
    <property type="entry name" value="Znf_C2H2_type"/>
</dbReference>
<evidence type="ECO:0000313" key="3">
    <source>
        <dbReference type="EMBL" id="EYC34567.1"/>
    </source>
</evidence>
<dbReference type="PANTHER" id="PTHR33936:SF23">
    <property type="entry name" value="C2H2-TYPE DOMAIN-CONTAINING PROTEIN"/>
    <property type="match status" value="1"/>
</dbReference>
<gene>
    <name evidence="3" type="primary">Acey_s0001.g471</name>
    <name evidence="3" type="synonym">Acey-D1046.2</name>
    <name evidence="3" type="ORF">Y032_0001g471</name>
</gene>
<dbReference type="PANTHER" id="PTHR33936">
    <property type="entry name" value="PROTEIN CBG17840"/>
    <property type="match status" value="1"/>
</dbReference>
<dbReference type="InterPro" id="IPR052797">
    <property type="entry name" value="RegFact_GeneExpr_CellDeath"/>
</dbReference>
<evidence type="ECO:0000313" key="4">
    <source>
        <dbReference type="Proteomes" id="UP000024635"/>
    </source>
</evidence>
<comment type="caution">
    <text evidence="3">The sequence shown here is derived from an EMBL/GenBank/DDBJ whole genome shotgun (WGS) entry which is preliminary data.</text>
</comment>